<dbReference type="EMBL" id="DS235882">
    <property type="protein sequence ID" value="EEB20245.1"/>
    <property type="molecule type" value="Genomic_DNA"/>
</dbReference>
<protein>
    <recommendedName>
        <fullName evidence="5">PDZ domain-containing protein</fullName>
    </recommendedName>
</protein>
<organism>
    <name type="scientific">Pediculus humanus subsp. corporis</name>
    <name type="common">Body louse</name>
    <dbReference type="NCBI Taxonomy" id="121224"/>
    <lineage>
        <taxon>Eukaryota</taxon>
        <taxon>Metazoa</taxon>
        <taxon>Ecdysozoa</taxon>
        <taxon>Arthropoda</taxon>
        <taxon>Hexapoda</taxon>
        <taxon>Insecta</taxon>
        <taxon>Pterygota</taxon>
        <taxon>Neoptera</taxon>
        <taxon>Paraneoptera</taxon>
        <taxon>Psocodea</taxon>
        <taxon>Troctomorpha</taxon>
        <taxon>Phthiraptera</taxon>
        <taxon>Anoplura</taxon>
        <taxon>Pediculidae</taxon>
        <taxon>Pediculus</taxon>
    </lineage>
</organism>
<dbReference type="InParanoid" id="E0W3N9"/>
<dbReference type="STRING" id="121224.E0W3N9"/>
<reference evidence="7" key="3">
    <citation type="submission" date="2021-02" db="UniProtKB">
        <authorList>
            <consortium name="EnsemblMetazoa"/>
        </authorList>
    </citation>
    <scope>IDENTIFICATION</scope>
    <source>
        <strain evidence="7">USDA</strain>
    </source>
</reference>
<dbReference type="Pfam" id="PF17820">
    <property type="entry name" value="PDZ_6"/>
    <property type="match status" value="1"/>
</dbReference>
<keyword evidence="2" id="KW-1003">Cell membrane</keyword>
<evidence type="ECO:0000256" key="2">
    <source>
        <dbReference type="ARBA" id="ARBA00022475"/>
    </source>
</evidence>
<feature type="region of interest" description="Disordered" evidence="4">
    <location>
        <begin position="84"/>
        <end position="113"/>
    </location>
</feature>
<evidence type="ECO:0000313" key="6">
    <source>
        <dbReference type="EMBL" id="EEB20245.1"/>
    </source>
</evidence>
<dbReference type="InterPro" id="IPR051067">
    <property type="entry name" value="NHER"/>
</dbReference>
<dbReference type="GeneID" id="8237124"/>
<evidence type="ECO:0000313" key="8">
    <source>
        <dbReference type="Proteomes" id="UP000009046"/>
    </source>
</evidence>
<accession>E0W3N9</accession>
<gene>
    <name evidence="7" type="primary">8237124</name>
    <name evidence="6" type="ORF">Phum_PHUM607790</name>
</gene>
<dbReference type="GO" id="GO:0072659">
    <property type="term" value="P:protein localization to plasma membrane"/>
    <property type="evidence" value="ECO:0007669"/>
    <property type="project" value="TreeGrafter"/>
</dbReference>
<feature type="compositionally biased region" description="Polar residues" evidence="4">
    <location>
        <begin position="189"/>
        <end position="219"/>
    </location>
</feature>
<evidence type="ECO:0000313" key="7">
    <source>
        <dbReference type="EnsemblMetazoa" id="PHUM607790-PA"/>
    </source>
</evidence>
<dbReference type="SUPFAM" id="SSF50156">
    <property type="entry name" value="PDZ domain-like"/>
    <property type="match status" value="1"/>
</dbReference>
<keyword evidence="3" id="KW-0677">Repeat</keyword>
<dbReference type="Proteomes" id="UP000009046">
    <property type="component" value="Unassembled WGS sequence"/>
</dbReference>
<dbReference type="OrthoDB" id="445896at2759"/>
<proteinExistence type="predicted"/>
<keyword evidence="8" id="KW-1185">Reference proteome</keyword>
<evidence type="ECO:0000259" key="5">
    <source>
        <dbReference type="PROSITE" id="PS50106"/>
    </source>
</evidence>
<reference evidence="6" key="2">
    <citation type="submission" date="2007-04" db="EMBL/GenBank/DDBJ databases">
        <title>The genome of the human body louse.</title>
        <authorList>
            <consortium name="The Human Body Louse Genome Consortium"/>
            <person name="Kirkness E."/>
            <person name="Walenz B."/>
            <person name="Hass B."/>
            <person name="Bruggner R."/>
            <person name="Strausberg R."/>
        </authorList>
    </citation>
    <scope>NUCLEOTIDE SEQUENCE</scope>
    <source>
        <strain evidence="6">USDA</strain>
    </source>
</reference>
<dbReference type="EMBL" id="AAZO01007430">
    <property type="status" value="NOT_ANNOTATED_CDS"/>
    <property type="molecule type" value="Genomic_DNA"/>
</dbReference>
<comment type="subcellular location">
    <subcellularLocation>
        <location evidence="1">Cell membrane</location>
    </subcellularLocation>
</comment>
<dbReference type="InterPro" id="IPR041489">
    <property type="entry name" value="PDZ_6"/>
</dbReference>
<dbReference type="OMA" id="RFHQNTV"/>
<dbReference type="RefSeq" id="XP_002432983.1">
    <property type="nucleotide sequence ID" value="XM_002432938.1"/>
</dbReference>
<dbReference type="VEuPathDB" id="VectorBase:PHUM607790"/>
<dbReference type="Gene3D" id="2.30.42.10">
    <property type="match status" value="1"/>
</dbReference>
<dbReference type="PROSITE" id="PS50106">
    <property type="entry name" value="PDZ"/>
    <property type="match status" value="1"/>
</dbReference>
<dbReference type="FunFam" id="2.30.42.10:FF:000059">
    <property type="entry name" value="unconventional myosin-XVIIIa isoform X1"/>
    <property type="match status" value="1"/>
</dbReference>
<evidence type="ECO:0000256" key="4">
    <source>
        <dbReference type="SAM" id="MobiDB-lite"/>
    </source>
</evidence>
<reference evidence="6" key="1">
    <citation type="submission" date="2007-04" db="EMBL/GenBank/DDBJ databases">
        <title>Annotation of Pediculus humanus corporis strain USDA.</title>
        <authorList>
            <person name="Kirkness E."/>
            <person name="Hannick L."/>
            <person name="Hass B."/>
            <person name="Bruggner R."/>
            <person name="Lawson D."/>
            <person name="Bidwell S."/>
            <person name="Joardar V."/>
            <person name="Caler E."/>
            <person name="Walenz B."/>
            <person name="Inman J."/>
            <person name="Schobel S."/>
            <person name="Galinsky K."/>
            <person name="Amedeo P."/>
            <person name="Strausberg R."/>
        </authorList>
    </citation>
    <scope>NUCLEOTIDE SEQUENCE</scope>
    <source>
        <strain evidence="6">USDA</strain>
    </source>
</reference>
<evidence type="ECO:0000256" key="1">
    <source>
        <dbReference type="ARBA" id="ARBA00004236"/>
    </source>
</evidence>
<dbReference type="InterPro" id="IPR036034">
    <property type="entry name" value="PDZ_sf"/>
</dbReference>
<sequence length="380" mass="42133">MTAEELLRLDEVRRSLKIRTKKKEKEKLPSGITADYSENFFADLERRPEFNRSGSLPGHTNAKHSQFLNREILALSDSSETSLNSLHNQVSKKVLPPLPPRPPKRGILKGSRSSINSSDIYEIQDPNNSSVLARNTLQNEVITYQNVPPKNCLSHSKNKLNVSPEHLRNHTVLGNNHLQNEQNNLLSVASTSPSAESLTDTTNSSFATPPFSLSPTGENQGFGKIHSNIDSKYADLPLPDIIPIQLPKPRDLTIHRTSKGDFGFQLRRAIITDKLSSVKKKTVIFAEPGAIIENKNETGLLPGDILLEVNGIQVHDKSREEIIDLIKSSGSSVSVKVQPIPELCELTRRSGLDGHYVVLNDSNIRDGTLKRSGSFIDYSK</sequence>
<dbReference type="SMART" id="SM00228">
    <property type="entry name" value="PDZ"/>
    <property type="match status" value="1"/>
</dbReference>
<dbReference type="PANTHER" id="PTHR14191:SF3">
    <property type="entry name" value="NA(+)_H(+) EXCHANGE REGULATORY COFACTOR-LIKE PROTEIN NRFL-1"/>
    <property type="match status" value="1"/>
</dbReference>
<dbReference type="AlphaFoldDB" id="E0W3N9"/>
<dbReference type="GO" id="GO:0043495">
    <property type="term" value="F:protein-membrane adaptor activity"/>
    <property type="evidence" value="ECO:0007669"/>
    <property type="project" value="TreeGrafter"/>
</dbReference>
<dbReference type="KEGG" id="phu:Phum_PHUM607790"/>
<dbReference type="CTD" id="8237124"/>
<name>E0W3N9_PEDHC</name>
<dbReference type="HOGENOM" id="CLU_049791_0_0_1"/>
<dbReference type="PANTHER" id="PTHR14191">
    <property type="entry name" value="PDZ DOMAIN CONTAINING PROTEIN"/>
    <property type="match status" value="1"/>
</dbReference>
<feature type="domain" description="PDZ" evidence="5">
    <location>
        <begin position="251"/>
        <end position="341"/>
    </location>
</feature>
<dbReference type="EnsemblMetazoa" id="PHUM607790-RA">
    <property type="protein sequence ID" value="PHUM607790-PA"/>
    <property type="gene ID" value="PHUM607790"/>
</dbReference>
<keyword evidence="2" id="KW-0472">Membrane</keyword>
<dbReference type="InterPro" id="IPR001478">
    <property type="entry name" value="PDZ"/>
</dbReference>
<dbReference type="eggNOG" id="KOG3528">
    <property type="taxonomic scope" value="Eukaryota"/>
</dbReference>
<dbReference type="GO" id="GO:0016324">
    <property type="term" value="C:apical plasma membrane"/>
    <property type="evidence" value="ECO:0007669"/>
    <property type="project" value="TreeGrafter"/>
</dbReference>
<evidence type="ECO:0000256" key="3">
    <source>
        <dbReference type="ARBA" id="ARBA00022737"/>
    </source>
</evidence>
<feature type="region of interest" description="Disordered" evidence="4">
    <location>
        <begin position="189"/>
        <end position="225"/>
    </location>
</feature>